<reference evidence="2" key="1">
    <citation type="submission" date="2023-12" db="EMBL/GenBank/DDBJ databases">
        <authorList>
            <person name="Brown T."/>
        </authorList>
    </citation>
    <scope>NUCLEOTIDE SEQUENCE</scope>
</reference>
<proteinExistence type="predicted"/>
<evidence type="ECO:0000313" key="3">
    <source>
        <dbReference type="Proteomes" id="UP001314169"/>
    </source>
</evidence>
<dbReference type="Proteomes" id="UP001314169">
    <property type="component" value="Chromosome 19"/>
</dbReference>
<protein>
    <submittedName>
        <fullName evidence="2">Uncharacterized protein</fullName>
    </submittedName>
</protein>
<sequence length="102" mass="10448">MESFALPALSEMGQGRHQRAAGMGFPSADASPSPVLPAAPAPSTSSSWCALLWFPLQPTRASLRCQRHSVSSAASVTAGAALTPDQHPVTRALCPPGLQAGL</sequence>
<evidence type="ECO:0000256" key="1">
    <source>
        <dbReference type="SAM" id="MobiDB-lite"/>
    </source>
</evidence>
<evidence type="ECO:0000313" key="2">
    <source>
        <dbReference type="EMBL" id="CAK6440107.1"/>
    </source>
</evidence>
<name>A0ABN9ZV09_PIPNA</name>
<feature type="region of interest" description="Disordered" evidence="1">
    <location>
        <begin position="1"/>
        <end position="39"/>
    </location>
</feature>
<organism evidence="2 3">
    <name type="scientific">Pipistrellus nathusii</name>
    <name type="common">Nathusius' pipistrelle</name>
    <dbReference type="NCBI Taxonomy" id="59473"/>
    <lineage>
        <taxon>Eukaryota</taxon>
        <taxon>Metazoa</taxon>
        <taxon>Chordata</taxon>
        <taxon>Craniata</taxon>
        <taxon>Vertebrata</taxon>
        <taxon>Euteleostomi</taxon>
        <taxon>Mammalia</taxon>
        <taxon>Eutheria</taxon>
        <taxon>Laurasiatheria</taxon>
        <taxon>Chiroptera</taxon>
        <taxon>Yangochiroptera</taxon>
        <taxon>Vespertilionidae</taxon>
        <taxon>Pipistrellus</taxon>
    </lineage>
</organism>
<keyword evidence="3" id="KW-1185">Reference proteome</keyword>
<accession>A0ABN9ZV09</accession>
<dbReference type="EMBL" id="OY882876">
    <property type="protein sequence ID" value="CAK6440107.1"/>
    <property type="molecule type" value="Genomic_DNA"/>
</dbReference>
<gene>
    <name evidence="2" type="ORF">MPIPNATIZW_LOCUS8413</name>
</gene>